<evidence type="ECO:0000313" key="7">
    <source>
        <dbReference type="EMBL" id="BAK01688.1"/>
    </source>
</evidence>
<feature type="coiled-coil region" evidence="5">
    <location>
        <begin position="200"/>
        <end position="227"/>
    </location>
</feature>
<dbReference type="Pfam" id="PF02176">
    <property type="entry name" value="zf-TRAF"/>
    <property type="match status" value="1"/>
</dbReference>
<keyword evidence="3 4" id="KW-0862">Zinc</keyword>
<protein>
    <submittedName>
        <fullName evidence="7">Predicted protein</fullName>
    </submittedName>
</protein>
<dbReference type="InterPro" id="IPR013083">
    <property type="entry name" value="Znf_RING/FYVE/PHD"/>
</dbReference>
<evidence type="ECO:0000256" key="2">
    <source>
        <dbReference type="ARBA" id="ARBA00022771"/>
    </source>
</evidence>
<accession>F2E2W6</accession>
<feature type="domain" description="TRAF-type" evidence="6">
    <location>
        <begin position="73"/>
        <end position="116"/>
    </location>
</feature>
<dbReference type="InterPro" id="IPR001293">
    <property type="entry name" value="Znf_TRAF"/>
</dbReference>
<dbReference type="AlphaFoldDB" id="F2E2W6"/>
<evidence type="ECO:0000256" key="4">
    <source>
        <dbReference type="PROSITE-ProRule" id="PRU00207"/>
    </source>
</evidence>
<keyword evidence="1 4" id="KW-0479">Metal-binding</keyword>
<organism evidence="7">
    <name type="scientific">Hordeum vulgare subsp. vulgare</name>
    <name type="common">Domesticated barley</name>
    <dbReference type="NCBI Taxonomy" id="112509"/>
    <lineage>
        <taxon>Eukaryota</taxon>
        <taxon>Viridiplantae</taxon>
        <taxon>Streptophyta</taxon>
        <taxon>Embryophyta</taxon>
        <taxon>Tracheophyta</taxon>
        <taxon>Spermatophyta</taxon>
        <taxon>Magnoliopsida</taxon>
        <taxon>Liliopsida</taxon>
        <taxon>Poales</taxon>
        <taxon>Poaceae</taxon>
        <taxon>BOP clade</taxon>
        <taxon>Pooideae</taxon>
        <taxon>Triticodae</taxon>
        <taxon>Triticeae</taxon>
        <taxon>Hordeinae</taxon>
        <taxon>Hordeum</taxon>
    </lineage>
</organism>
<keyword evidence="5" id="KW-0175">Coiled coil</keyword>
<evidence type="ECO:0000256" key="3">
    <source>
        <dbReference type="ARBA" id="ARBA00022833"/>
    </source>
</evidence>
<dbReference type="EMBL" id="AK370488">
    <property type="protein sequence ID" value="BAK01688.1"/>
    <property type="molecule type" value="mRNA"/>
</dbReference>
<feature type="domain" description="TRAF-type" evidence="6">
    <location>
        <begin position="128"/>
        <end position="184"/>
    </location>
</feature>
<sequence length="454" mass="52212">MTDPQETDCCYECFCKGCIEKSLTISRVCPKCRRKVNGHRENVKLKRMISNLKLRCSNEGCNEVITRGIQAEHKNKCLFELVSCSHSLSCNKMLRKERDKHETTECPKRPTKCAQCSTTISFYRLTDHINNTCKEVIVSCTQECGEIHKRKDLAKHISSQCPKTVVDCVFKSLSCLHRCARSDLSSHDNSPHSNMIMAKIISQDKDIESLKRENEILKKEIRHLSMNIKIRSRGEVMKDIFFRNILPLNGYNCIHILDVEEDILLPKKVTKSTEKKLWKGGLTFSAYGTGDLVPYLEMTTNRLNGRSSSINYGDKKMGGTDYGVVVSLEYYLSDFVVKVNDVFDSDILEEIRGRDNLSKIEIKGLLTVTTNGRTTSLAYNLEEAKSNTNVALFTNLYNRDEKKKDDTSYIFVSMNMRSERKLQLNRIDIFRRNLEEEENKGEAVKRSYHQMINN</sequence>
<reference evidence="7" key="1">
    <citation type="journal article" date="2011" name="Plant Physiol.">
        <title>Comprehensive sequence analysis of 24,783 barley full-length cDNAs derived from 12 clone libraries.</title>
        <authorList>
            <person name="Matsumoto T."/>
            <person name="Tanaka T."/>
            <person name="Sakai H."/>
            <person name="Amano N."/>
            <person name="Kanamori H."/>
            <person name="Kurita K."/>
            <person name="Kikuta A."/>
            <person name="Kamiya K."/>
            <person name="Yamamoto M."/>
            <person name="Ikawa H."/>
            <person name="Fujii N."/>
            <person name="Hori K."/>
            <person name="Itoh T."/>
            <person name="Sato K."/>
        </authorList>
    </citation>
    <scope>NUCLEOTIDE SEQUENCE</scope>
    <source>
        <tissue evidence="7">Shoot and root</tissue>
    </source>
</reference>
<feature type="zinc finger region" description="TRAF-type" evidence="4">
    <location>
        <begin position="73"/>
        <end position="116"/>
    </location>
</feature>
<dbReference type="SUPFAM" id="SSF57850">
    <property type="entry name" value="RING/U-box"/>
    <property type="match status" value="1"/>
</dbReference>
<name>F2E2W6_HORVV</name>
<dbReference type="PROSITE" id="PS50145">
    <property type="entry name" value="ZF_TRAF"/>
    <property type="match status" value="2"/>
</dbReference>
<dbReference type="PANTHER" id="PTHR10131">
    <property type="entry name" value="TNF RECEPTOR ASSOCIATED FACTOR"/>
    <property type="match status" value="1"/>
</dbReference>
<proteinExistence type="evidence at transcript level"/>
<evidence type="ECO:0000256" key="5">
    <source>
        <dbReference type="SAM" id="Coils"/>
    </source>
</evidence>
<keyword evidence="2 4" id="KW-0863">Zinc-finger</keyword>
<dbReference type="PANTHER" id="PTHR10131:SF94">
    <property type="entry name" value="TNF RECEPTOR-ASSOCIATED FACTOR 4"/>
    <property type="match status" value="1"/>
</dbReference>
<evidence type="ECO:0000259" key="6">
    <source>
        <dbReference type="PROSITE" id="PS50145"/>
    </source>
</evidence>
<dbReference type="SUPFAM" id="SSF49599">
    <property type="entry name" value="TRAF domain-like"/>
    <property type="match status" value="2"/>
</dbReference>
<dbReference type="Gene3D" id="3.30.40.10">
    <property type="entry name" value="Zinc/RING finger domain, C3HC4 (zinc finger)"/>
    <property type="match status" value="3"/>
</dbReference>
<feature type="zinc finger region" description="TRAF-type" evidence="4">
    <location>
        <begin position="128"/>
        <end position="184"/>
    </location>
</feature>
<dbReference type="GO" id="GO:0008270">
    <property type="term" value="F:zinc ion binding"/>
    <property type="evidence" value="ECO:0007669"/>
    <property type="project" value="UniProtKB-KW"/>
</dbReference>
<evidence type="ECO:0000256" key="1">
    <source>
        <dbReference type="ARBA" id="ARBA00022723"/>
    </source>
</evidence>